<evidence type="ECO:0000313" key="2">
    <source>
        <dbReference type="EMBL" id="EKC37445.1"/>
    </source>
</evidence>
<dbReference type="AlphaFoldDB" id="K1R8F2"/>
<protein>
    <submittedName>
        <fullName evidence="2">Uncharacterized protein</fullName>
    </submittedName>
</protein>
<dbReference type="HOGENOM" id="CLU_987820_0_0_1"/>
<dbReference type="EMBL" id="JH816194">
    <property type="protein sequence ID" value="EKC37445.1"/>
    <property type="molecule type" value="Genomic_DNA"/>
</dbReference>
<accession>K1R8F2</accession>
<name>K1R8F2_MAGGI</name>
<proteinExistence type="predicted"/>
<evidence type="ECO:0000256" key="1">
    <source>
        <dbReference type="SAM" id="MobiDB-lite"/>
    </source>
</evidence>
<dbReference type="InParanoid" id="K1R8F2"/>
<organism evidence="2">
    <name type="scientific">Magallana gigas</name>
    <name type="common">Pacific oyster</name>
    <name type="synonym">Crassostrea gigas</name>
    <dbReference type="NCBI Taxonomy" id="29159"/>
    <lineage>
        <taxon>Eukaryota</taxon>
        <taxon>Metazoa</taxon>
        <taxon>Spiralia</taxon>
        <taxon>Lophotrochozoa</taxon>
        <taxon>Mollusca</taxon>
        <taxon>Bivalvia</taxon>
        <taxon>Autobranchia</taxon>
        <taxon>Pteriomorphia</taxon>
        <taxon>Ostreida</taxon>
        <taxon>Ostreoidea</taxon>
        <taxon>Ostreidae</taxon>
        <taxon>Magallana</taxon>
    </lineage>
</organism>
<sequence>MEKAALTPTLDLGLPDDSVYDITRLFYEDEEPVTPTKVETDLNERLLDRDNEAFKNDEFMDEYKLRQMMDSEDWIDARRRKDDVEEFEVAEPRSKSAMKRLKELAREKISKTKNKFLQNKDSITEGDKLPENEKDIPQKPEEKKGSSTYSDIKINKIPLRRLSRRRKIDPDLPVVEGEIQLPLYRDDPNMKDLPPLQRVHRKRKQMYWSDMFGDIHGGQSIDLEAINRVRMSENKWKLLLEELYADKQYFDYARRSTFQYESAPTTILPVGEKPIPLQKIVM</sequence>
<feature type="compositionally biased region" description="Basic and acidic residues" evidence="1">
    <location>
        <begin position="122"/>
        <end position="145"/>
    </location>
</feature>
<reference evidence="2" key="1">
    <citation type="journal article" date="2012" name="Nature">
        <title>The oyster genome reveals stress adaptation and complexity of shell formation.</title>
        <authorList>
            <person name="Zhang G."/>
            <person name="Fang X."/>
            <person name="Guo X."/>
            <person name="Li L."/>
            <person name="Luo R."/>
            <person name="Xu F."/>
            <person name="Yang P."/>
            <person name="Zhang L."/>
            <person name="Wang X."/>
            <person name="Qi H."/>
            <person name="Xiong Z."/>
            <person name="Que H."/>
            <person name="Xie Y."/>
            <person name="Holland P.W."/>
            <person name="Paps J."/>
            <person name="Zhu Y."/>
            <person name="Wu F."/>
            <person name="Chen Y."/>
            <person name="Wang J."/>
            <person name="Peng C."/>
            <person name="Meng J."/>
            <person name="Yang L."/>
            <person name="Liu J."/>
            <person name="Wen B."/>
            <person name="Zhang N."/>
            <person name="Huang Z."/>
            <person name="Zhu Q."/>
            <person name="Feng Y."/>
            <person name="Mount A."/>
            <person name="Hedgecock D."/>
            <person name="Xu Z."/>
            <person name="Liu Y."/>
            <person name="Domazet-Loso T."/>
            <person name="Du Y."/>
            <person name="Sun X."/>
            <person name="Zhang S."/>
            <person name="Liu B."/>
            <person name="Cheng P."/>
            <person name="Jiang X."/>
            <person name="Li J."/>
            <person name="Fan D."/>
            <person name="Wang W."/>
            <person name="Fu W."/>
            <person name="Wang T."/>
            <person name="Wang B."/>
            <person name="Zhang J."/>
            <person name="Peng Z."/>
            <person name="Li Y."/>
            <person name="Li N."/>
            <person name="Wang J."/>
            <person name="Chen M."/>
            <person name="He Y."/>
            <person name="Tan F."/>
            <person name="Song X."/>
            <person name="Zheng Q."/>
            <person name="Huang R."/>
            <person name="Yang H."/>
            <person name="Du X."/>
            <person name="Chen L."/>
            <person name="Yang M."/>
            <person name="Gaffney P.M."/>
            <person name="Wang S."/>
            <person name="Luo L."/>
            <person name="She Z."/>
            <person name="Ming Y."/>
            <person name="Huang W."/>
            <person name="Zhang S."/>
            <person name="Huang B."/>
            <person name="Zhang Y."/>
            <person name="Qu T."/>
            <person name="Ni P."/>
            <person name="Miao G."/>
            <person name="Wang J."/>
            <person name="Wang Q."/>
            <person name="Steinberg C.E."/>
            <person name="Wang H."/>
            <person name="Li N."/>
            <person name="Qian L."/>
            <person name="Zhang G."/>
            <person name="Li Y."/>
            <person name="Yang H."/>
            <person name="Liu X."/>
            <person name="Wang J."/>
            <person name="Yin Y."/>
            <person name="Wang J."/>
        </authorList>
    </citation>
    <scope>NUCLEOTIDE SEQUENCE [LARGE SCALE GENOMIC DNA]</scope>
    <source>
        <strain evidence="2">05x7-T-G4-1.051#20</strain>
    </source>
</reference>
<feature type="region of interest" description="Disordered" evidence="1">
    <location>
        <begin position="115"/>
        <end position="150"/>
    </location>
</feature>
<gene>
    <name evidence="2" type="ORF">CGI_10006990</name>
</gene>